<reference evidence="4" key="2">
    <citation type="journal article" date="2013" name="C. R. Biol.">
        <title>Rapid identification of potential drought tolerance genes from Solanum tuberosum by using a yeast functional screening method.</title>
        <authorList>
            <person name="Kappachery S."/>
            <person name="Yu J.W."/>
            <person name="Baniekal-Hiremath G."/>
            <person name="Park S.W."/>
        </authorList>
    </citation>
    <scope>NUCLEOTIDE SEQUENCE</scope>
</reference>
<proteinExistence type="evidence at transcript level"/>
<reference evidence="4" key="1">
    <citation type="submission" date="2012-10" db="EMBL/GenBank/DDBJ databases">
        <authorList>
            <person name="Sajeesh K."/>
            <person name="Gangadhar B.H."/>
            <person name="Yu J.W."/>
            <person name="Park S.W."/>
        </authorList>
    </citation>
    <scope>NUCLEOTIDE SEQUENCE</scope>
</reference>
<evidence type="ECO:0000256" key="3">
    <source>
        <dbReference type="SAM" id="MobiDB-lite"/>
    </source>
</evidence>
<dbReference type="PROSITE" id="PS00823">
    <property type="entry name" value="DEHYDRIN_2"/>
    <property type="match status" value="1"/>
</dbReference>
<dbReference type="InterPro" id="IPR030513">
    <property type="entry name" value="Dehydrin_CS"/>
</dbReference>
<dbReference type="Pfam" id="PF00257">
    <property type="entry name" value="Dehydrin"/>
    <property type="match status" value="1"/>
</dbReference>
<feature type="compositionally biased region" description="Basic and acidic residues" evidence="3">
    <location>
        <begin position="107"/>
        <end position="161"/>
    </location>
</feature>
<dbReference type="PANTHER" id="PTHR33346:SF2">
    <property type="entry name" value="DEHYDRIN ERD14"/>
    <property type="match status" value="1"/>
</dbReference>
<name>K7X8F1_SOLTU</name>
<sequence length="175" mass="19681">MADQYEQNKPSVEETVGANVEATDRGLFDFIGKKKEEKPSHAHEEEAISSEFCEKVKVSEEEHKEEEKKKEKKLHRSSSSSSSSSDEEEEIGEDGQIIKKKKKKGLKEKIKEKISGDHKEEVKTEDTSVPVEKYEETEEKKGFLDKIKEKLPGGGHKKTEEVAAPPPPPPAAVEH</sequence>
<dbReference type="InterPro" id="IPR000167">
    <property type="entry name" value="Dehydrin"/>
</dbReference>
<organism evidence="4">
    <name type="scientific">Solanum tuberosum</name>
    <name type="common">Potato</name>
    <dbReference type="NCBI Taxonomy" id="4113"/>
    <lineage>
        <taxon>Eukaryota</taxon>
        <taxon>Viridiplantae</taxon>
        <taxon>Streptophyta</taxon>
        <taxon>Embryophyta</taxon>
        <taxon>Tracheophyta</taxon>
        <taxon>Spermatophyta</taxon>
        <taxon>Magnoliopsida</taxon>
        <taxon>eudicotyledons</taxon>
        <taxon>Gunneridae</taxon>
        <taxon>Pentapetalae</taxon>
        <taxon>asterids</taxon>
        <taxon>lamiids</taxon>
        <taxon>Solanales</taxon>
        <taxon>Solanaceae</taxon>
        <taxon>Solanoideae</taxon>
        <taxon>Solaneae</taxon>
        <taxon>Solanum</taxon>
    </lineage>
</organism>
<comment type="similarity">
    <text evidence="1 2">Belongs to the plant dehydrin family.</text>
</comment>
<protein>
    <submittedName>
        <fullName evidence="4">25 kDa protein dehydrin</fullName>
    </submittedName>
</protein>
<dbReference type="EMBL" id="JX905215">
    <property type="protein sequence ID" value="AFX67019.1"/>
    <property type="molecule type" value="mRNA"/>
</dbReference>
<feature type="compositionally biased region" description="Pro residues" evidence="3">
    <location>
        <begin position="164"/>
        <end position="175"/>
    </location>
</feature>
<dbReference type="GO" id="GO:0009414">
    <property type="term" value="P:response to water deprivation"/>
    <property type="evidence" value="ECO:0007669"/>
    <property type="project" value="UniProtKB-ARBA"/>
</dbReference>
<evidence type="ECO:0000313" key="4">
    <source>
        <dbReference type="EMBL" id="AFX67019.1"/>
    </source>
</evidence>
<dbReference type="AlphaFoldDB" id="K7X8F1"/>
<feature type="compositionally biased region" description="Polar residues" evidence="3">
    <location>
        <begin position="1"/>
        <end position="10"/>
    </location>
</feature>
<feature type="compositionally biased region" description="Basic and acidic residues" evidence="3">
    <location>
        <begin position="22"/>
        <end position="69"/>
    </location>
</feature>
<evidence type="ECO:0000256" key="2">
    <source>
        <dbReference type="RuleBase" id="RU003995"/>
    </source>
</evidence>
<feature type="region of interest" description="Disordered" evidence="3">
    <location>
        <begin position="1"/>
        <end position="175"/>
    </location>
</feature>
<accession>K7X8F1</accession>
<dbReference type="PANTHER" id="PTHR33346">
    <property type="entry name" value="DEHYDRIN XERO 2-RELATED"/>
    <property type="match status" value="1"/>
</dbReference>
<evidence type="ECO:0000256" key="1">
    <source>
        <dbReference type="ARBA" id="ARBA00008403"/>
    </source>
</evidence>